<keyword evidence="1" id="KW-1133">Transmembrane helix</keyword>
<dbReference type="Proteomes" id="UP000657075">
    <property type="component" value="Unassembled WGS sequence"/>
</dbReference>
<accession>A0A830EHZ3</accession>
<evidence type="ECO:0000256" key="1">
    <source>
        <dbReference type="SAM" id="Phobius"/>
    </source>
</evidence>
<name>A0A830EHZ3_9CREN</name>
<reference evidence="2" key="2">
    <citation type="submission" date="2020-09" db="EMBL/GenBank/DDBJ databases">
        <authorList>
            <person name="Sun Q."/>
            <person name="Ohkuma M."/>
        </authorList>
    </citation>
    <scope>NUCLEOTIDE SEQUENCE</scope>
    <source>
        <strain evidence="2">JCM 11219</strain>
    </source>
</reference>
<sequence>MMAFDEILTGTMGFVLAMVIASLVLGSGLYGYYVYVHKQVLENYLWPVADVVPYNNGYYMGIVNTGHEPFIIKEIFLANGEIINVSSSALDQNQWWFYQTSQLPTAALVCSAIDPSVCTITSANGWVTDDAGAGSSIRIVVNDPYNATWVITWNYLSFTNLGGWYLITGPVYQYYIISGTGSSTVYLNPPYTPIQINMRASLASDPDGYACQVQPYYISNTYSAGSAININVNCTQVNETCFSIPVLFGDFPPPPPICFPPLPP</sequence>
<reference evidence="2" key="1">
    <citation type="journal article" date="2014" name="Int. J. Syst. Evol. Microbiol.">
        <title>Complete genome sequence of Corynebacterium casei LMG S-19264T (=DSM 44701T), isolated from a smear-ripened cheese.</title>
        <authorList>
            <consortium name="US DOE Joint Genome Institute (JGI-PGF)"/>
            <person name="Walter F."/>
            <person name="Albersmeier A."/>
            <person name="Kalinowski J."/>
            <person name="Ruckert C."/>
        </authorList>
    </citation>
    <scope>NUCLEOTIDE SEQUENCE</scope>
    <source>
        <strain evidence="2">JCM 11219</strain>
    </source>
</reference>
<protein>
    <submittedName>
        <fullName evidence="2">Uncharacterized protein</fullName>
    </submittedName>
</protein>
<keyword evidence="1" id="KW-0472">Membrane</keyword>
<evidence type="ECO:0000313" key="3">
    <source>
        <dbReference type="Proteomes" id="UP000657075"/>
    </source>
</evidence>
<dbReference type="AlphaFoldDB" id="A0A830EHZ3"/>
<feature type="transmembrane region" description="Helical" evidence="1">
    <location>
        <begin position="12"/>
        <end position="35"/>
    </location>
</feature>
<keyword evidence="1" id="KW-0812">Transmembrane</keyword>
<gene>
    <name evidence="2" type="ORF">GCM10007112_14090</name>
</gene>
<organism evidence="2 3">
    <name type="scientific">Vulcanisaeta souniana JCM 11219</name>
    <dbReference type="NCBI Taxonomy" id="1293586"/>
    <lineage>
        <taxon>Archaea</taxon>
        <taxon>Thermoproteota</taxon>
        <taxon>Thermoprotei</taxon>
        <taxon>Thermoproteales</taxon>
        <taxon>Thermoproteaceae</taxon>
        <taxon>Vulcanisaeta</taxon>
    </lineage>
</organism>
<proteinExistence type="predicted"/>
<comment type="caution">
    <text evidence="2">The sequence shown here is derived from an EMBL/GenBank/DDBJ whole genome shotgun (WGS) entry which is preliminary data.</text>
</comment>
<dbReference type="EMBL" id="BMNM01000005">
    <property type="protein sequence ID" value="GGI78419.1"/>
    <property type="molecule type" value="Genomic_DNA"/>
</dbReference>
<evidence type="ECO:0000313" key="2">
    <source>
        <dbReference type="EMBL" id="GGI78419.1"/>
    </source>
</evidence>